<dbReference type="RefSeq" id="WP_149767798.1">
    <property type="nucleotide sequence ID" value="NZ_VDFQ02000001.1"/>
</dbReference>
<dbReference type="AlphaFoldDB" id="A0A5Q6S3E8"/>
<comment type="caution">
    <text evidence="2">The sequence shown here is derived from an EMBL/GenBank/DDBJ whole genome shotgun (WGS) entry which is preliminary data.</text>
</comment>
<feature type="transmembrane region" description="Helical" evidence="1">
    <location>
        <begin position="6"/>
        <end position="31"/>
    </location>
</feature>
<organism evidence="2 3">
    <name type="scientific">Mumia zhuanghuii</name>
    <dbReference type="NCBI Taxonomy" id="2585211"/>
    <lineage>
        <taxon>Bacteria</taxon>
        <taxon>Bacillati</taxon>
        <taxon>Actinomycetota</taxon>
        <taxon>Actinomycetes</taxon>
        <taxon>Propionibacteriales</taxon>
        <taxon>Nocardioidaceae</taxon>
        <taxon>Mumia</taxon>
    </lineage>
</organism>
<dbReference type="OrthoDB" id="7062264at2"/>
<evidence type="ECO:0000313" key="3">
    <source>
        <dbReference type="Proteomes" id="UP000307768"/>
    </source>
</evidence>
<gene>
    <name evidence="2" type="ORF">FE697_002075</name>
</gene>
<feature type="transmembrane region" description="Helical" evidence="1">
    <location>
        <begin position="124"/>
        <end position="149"/>
    </location>
</feature>
<evidence type="ECO:0008006" key="4">
    <source>
        <dbReference type="Google" id="ProtNLM"/>
    </source>
</evidence>
<sequence length="233" mass="24115">MTLELAGFLLVMALVDSTSIGTLVIPVWLILATRRGHLGRVVVYLVTIAVFYLVLGLALAAGAHALVPVLGDLFTSTAGYAVLTVLGVGLFWLSYRIDPKAKAKRGQDPAESSRRWQARITRALATPGGIAGLALVAGVIEAASMLPYLAAIGALSAADLGAATTVATLAAYCVVMILPALTILALRIVAARWVDRPLERLGAWAERSAGSATAWTVGIVGVLLALHGIGGLL</sequence>
<dbReference type="Pfam" id="PF11139">
    <property type="entry name" value="SfLAP"/>
    <property type="match status" value="1"/>
</dbReference>
<feature type="transmembrane region" description="Helical" evidence="1">
    <location>
        <begin position="73"/>
        <end position="95"/>
    </location>
</feature>
<evidence type="ECO:0000313" key="2">
    <source>
        <dbReference type="EMBL" id="KAA1424729.1"/>
    </source>
</evidence>
<dbReference type="EMBL" id="VDFQ02000001">
    <property type="protein sequence ID" value="KAA1424729.1"/>
    <property type="molecule type" value="Genomic_DNA"/>
</dbReference>
<dbReference type="Proteomes" id="UP000307768">
    <property type="component" value="Unassembled WGS sequence"/>
</dbReference>
<keyword evidence="1" id="KW-1133">Transmembrane helix</keyword>
<feature type="transmembrane region" description="Helical" evidence="1">
    <location>
        <begin position="211"/>
        <end position="230"/>
    </location>
</feature>
<keyword evidence="1" id="KW-0472">Membrane</keyword>
<accession>A0A5Q6S3E8</accession>
<name>A0A5Q6S3E8_9ACTN</name>
<feature type="transmembrane region" description="Helical" evidence="1">
    <location>
        <begin position="43"/>
        <end position="67"/>
    </location>
</feature>
<reference evidence="2 3" key="1">
    <citation type="submission" date="2019-09" db="EMBL/GenBank/DDBJ databases">
        <title>Mumia zhuanghuii sp. nov. isolated from the intestinal contents of plateau pika (Ochotona curzoniae) in the Qinghai-Tibet plateau of China.</title>
        <authorList>
            <person name="Tian Z."/>
        </authorList>
    </citation>
    <scope>NUCLEOTIDE SEQUENCE [LARGE SCALE GENOMIC DNA]</scope>
    <source>
        <strain evidence="3">350</strain>
    </source>
</reference>
<evidence type="ECO:0000256" key="1">
    <source>
        <dbReference type="SAM" id="Phobius"/>
    </source>
</evidence>
<protein>
    <recommendedName>
        <fullName evidence="4">Sap-like sulfolipid-1-addressing protein</fullName>
    </recommendedName>
</protein>
<proteinExistence type="predicted"/>
<dbReference type="InterPro" id="IPR021315">
    <property type="entry name" value="Gap/Sap"/>
</dbReference>
<keyword evidence="1" id="KW-0812">Transmembrane</keyword>
<feature type="transmembrane region" description="Helical" evidence="1">
    <location>
        <begin position="169"/>
        <end position="190"/>
    </location>
</feature>